<evidence type="ECO:0000259" key="2">
    <source>
        <dbReference type="Pfam" id="PF05193"/>
    </source>
</evidence>
<dbReference type="GO" id="GO:0046872">
    <property type="term" value="F:metal ion binding"/>
    <property type="evidence" value="ECO:0007669"/>
    <property type="project" value="InterPro"/>
</dbReference>
<evidence type="ECO:0008006" key="4">
    <source>
        <dbReference type="Google" id="ProtNLM"/>
    </source>
</evidence>
<dbReference type="SUPFAM" id="SSF63411">
    <property type="entry name" value="LuxS/MPP-like metallohydrolase"/>
    <property type="match status" value="2"/>
</dbReference>
<dbReference type="Gene3D" id="3.30.830.10">
    <property type="entry name" value="Metalloenzyme, LuxS/M16 peptidase-like"/>
    <property type="match status" value="2"/>
</dbReference>
<dbReference type="InterPro" id="IPR011765">
    <property type="entry name" value="Pept_M16_N"/>
</dbReference>
<dbReference type="PANTHER" id="PTHR11851:SF224">
    <property type="entry name" value="PROCESSING PROTEASE"/>
    <property type="match status" value="1"/>
</dbReference>
<protein>
    <recommendedName>
        <fullName evidence="4">Peptidase M16 C-terminal domain-containing protein</fullName>
    </recommendedName>
</protein>
<dbReference type="AlphaFoldDB" id="A0A381X2A5"/>
<dbReference type="EMBL" id="UINC01013507">
    <property type="protein sequence ID" value="SVA58307.1"/>
    <property type="molecule type" value="Genomic_DNA"/>
</dbReference>
<accession>A0A381X2A5</accession>
<proteinExistence type="predicted"/>
<name>A0A381X2A5_9ZZZZ</name>
<organism evidence="3">
    <name type="scientific">marine metagenome</name>
    <dbReference type="NCBI Taxonomy" id="408172"/>
    <lineage>
        <taxon>unclassified sequences</taxon>
        <taxon>metagenomes</taxon>
        <taxon>ecological metagenomes</taxon>
    </lineage>
</organism>
<reference evidence="3" key="1">
    <citation type="submission" date="2018-05" db="EMBL/GenBank/DDBJ databases">
        <authorList>
            <person name="Lanie J.A."/>
            <person name="Ng W.-L."/>
            <person name="Kazmierczak K.M."/>
            <person name="Andrzejewski T.M."/>
            <person name="Davidsen T.M."/>
            <person name="Wayne K.J."/>
            <person name="Tettelin H."/>
            <person name="Glass J.I."/>
            <person name="Rusch D."/>
            <person name="Podicherti R."/>
            <person name="Tsui H.-C.T."/>
            <person name="Winkler M.E."/>
        </authorList>
    </citation>
    <scope>NUCLEOTIDE SEQUENCE</scope>
</reference>
<evidence type="ECO:0000259" key="1">
    <source>
        <dbReference type="Pfam" id="PF00675"/>
    </source>
</evidence>
<dbReference type="InterPro" id="IPR011249">
    <property type="entry name" value="Metalloenz_LuxS/M16"/>
</dbReference>
<feature type="domain" description="Peptidase M16 C-terminal" evidence="2">
    <location>
        <begin position="186"/>
        <end position="362"/>
    </location>
</feature>
<dbReference type="InterPro" id="IPR050361">
    <property type="entry name" value="MPP/UQCRC_Complex"/>
</dbReference>
<evidence type="ECO:0000313" key="3">
    <source>
        <dbReference type="EMBL" id="SVA58307.1"/>
    </source>
</evidence>
<dbReference type="PANTHER" id="PTHR11851">
    <property type="entry name" value="METALLOPROTEASE"/>
    <property type="match status" value="1"/>
</dbReference>
<feature type="domain" description="Peptidase M16 N-terminal" evidence="1">
    <location>
        <begin position="37"/>
        <end position="180"/>
    </location>
</feature>
<dbReference type="Pfam" id="PF05193">
    <property type="entry name" value="Peptidase_M16_C"/>
    <property type="match status" value="1"/>
</dbReference>
<dbReference type="Pfam" id="PF00675">
    <property type="entry name" value="Peptidase_M16"/>
    <property type="match status" value="1"/>
</dbReference>
<gene>
    <name evidence="3" type="ORF">METZ01_LOCUS111161</name>
</gene>
<dbReference type="InterPro" id="IPR007863">
    <property type="entry name" value="Peptidase_M16_C"/>
</dbReference>
<sequence length="454" mass="51192">MRKIIYFYFLFSLVFPQKLKYPNFQKNILPNGLTVYTAEHREQPVVFFNLLIPVGEFDLSNGKKGLASLATEMFSKGTQNYSADELSEAIEFTGGSITTSGGDEYTTFTGRFLKEDLSTGLDLLSEMLLKPTFPKDEWKLLKKQALEGVKTWYQDASTVAIAHAYKMGFGNTPMGNNIMTKKSLKNITLENAKDFHKRLIPQNAVFVLIGDIETTKANELINDTFDEWKSGSTNSVRSNVDMSKIKGIRFRLVDNPELEQATIGVGLKGIPANDRERHALNLVNYIFGGHFSSRLNKSIRAEGGKTYGISSQWKPYRDFGFIGIMTSTRSEEVRNTYDLIVNEMQKLVGTGISEDELTKAKAYISGSYPLRFESPAVYANIIASTDYYGFTITDRENVLIDRNAVNLEEANAVAKKYYSPENFLLVIVGNQEVIKEKVKDISEFDEAFYKDDPK</sequence>